<dbReference type="Gene3D" id="3.90.1150.10">
    <property type="entry name" value="Aspartate Aminotransferase, domain 1"/>
    <property type="match status" value="1"/>
</dbReference>
<evidence type="ECO:0000313" key="11">
    <source>
        <dbReference type="Proteomes" id="UP000256845"/>
    </source>
</evidence>
<evidence type="ECO:0000256" key="3">
    <source>
        <dbReference type="ARBA" id="ARBA00022898"/>
    </source>
</evidence>
<comment type="catalytic activity">
    <reaction evidence="7">
        <text>an S-substituted L-cysteine + H2O = a thiol + pyruvate + NH4(+)</text>
        <dbReference type="Rhea" id="RHEA:18121"/>
        <dbReference type="ChEBI" id="CHEBI:15361"/>
        <dbReference type="ChEBI" id="CHEBI:15377"/>
        <dbReference type="ChEBI" id="CHEBI:28938"/>
        <dbReference type="ChEBI" id="CHEBI:29256"/>
        <dbReference type="ChEBI" id="CHEBI:58717"/>
        <dbReference type="EC" id="4.4.1.13"/>
    </reaction>
</comment>
<dbReference type="OrthoDB" id="9790858at2"/>
<dbReference type="Proteomes" id="UP000256845">
    <property type="component" value="Unassembled WGS sequence"/>
</dbReference>
<dbReference type="PANTHER" id="PTHR43500">
    <property type="entry name" value="CYSTATHIONINE BETA-LYASE-RELATED"/>
    <property type="match status" value="1"/>
</dbReference>
<organism evidence="10 11">
    <name type="scientific">Aestuariispira insulae</name>
    <dbReference type="NCBI Taxonomy" id="1461337"/>
    <lineage>
        <taxon>Bacteria</taxon>
        <taxon>Pseudomonadati</taxon>
        <taxon>Pseudomonadota</taxon>
        <taxon>Alphaproteobacteria</taxon>
        <taxon>Rhodospirillales</taxon>
        <taxon>Kiloniellaceae</taxon>
        <taxon>Aestuariispira</taxon>
    </lineage>
</organism>
<name>A0A3D9HNB6_9PROT</name>
<dbReference type="GO" id="GO:0019450">
    <property type="term" value="P:L-cysteine catabolic process to pyruvate"/>
    <property type="evidence" value="ECO:0007669"/>
    <property type="project" value="TreeGrafter"/>
</dbReference>
<dbReference type="PIRSF" id="PIRSF001434">
    <property type="entry name" value="CGS"/>
    <property type="match status" value="1"/>
</dbReference>
<comment type="caution">
    <text evidence="10">The sequence shown here is derived from an EMBL/GenBank/DDBJ whole genome shotgun (WGS) entry which is preliminary data.</text>
</comment>
<dbReference type="Gene3D" id="3.40.640.10">
    <property type="entry name" value="Type I PLP-dependent aspartate aminotransferase-like (Major domain)"/>
    <property type="match status" value="1"/>
</dbReference>
<dbReference type="GO" id="GO:0019346">
    <property type="term" value="P:transsulfuration"/>
    <property type="evidence" value="ECO:0007669"/>
    <property type="project" value="InterPro"/>
</dbReference>
<evidence type="ECO:0000256" key="4">
    <source>
        <dbReference type="ARBA" id="ARBA00023239"/>
    </source>
</evidence>
<evidence type="ECO:0000313" key="10">
    <source>
        <dbReference type="EMBL" id="RED50992.1"/>
    </source>
</evidence>
<dbReference type="SUPFAM" id="SSF53383">
    <property type="entry name" value="PLP-dependent transferases"/>
    <property type="match status" value="1"/>
</dbReference>
<dbReference type="InterPro" id="IPR006233">
    <property type="entry name" value="Cys_b_lyase_bac"/>
</dbReference>
<comment type="pathway">
    <text evidence="5">Amino-acid biosynthesis; L-methionine biosynthesis via de novo pathway; L-homocysteine from L-cystathionine: step 1/1.</text>
</comment>
<evidence type="ECO:0000256" key="1">
    <source>
        <dbReference type="ARBA" id="ARBA00001933"/>
    </source>
</evidence>
<keyword evidence="11" id="KW-1185">Reference proteome</keyword>
<dbReference type="PANTHER" id="PTHR43500:SF1">
    <property type="entry name" value="CYSTATHIONINE BETA-LYASE-RELATED"/>
    <property type="match status" value="1"/>
</dbReference>
<dbReference type="GO" id="GO:0030170">
    <property type="term" value="F:pyridoxal phosphate binding"/>
    <property type="evidence" value="ECO:0007669"/>
    <property type="project" value="InterPro"/>
</dbReference>
<evidence type="ECO:0000256" key="8">
    <source>
        <dbReference type="PIRSR" id="PIRSR001434-2"/>
    </source>
</evidence>
<proteinExistence type="inferred from homology"/>
<comment type="cofactor">
    <cofactor evidence="1 9">
        <name>pyridoxal 5'-phosphate</name>
        <dbReference type="ChEBI" id="CHEBI:597326"/>
    </cofactor>
</comment>
<dbReference type="GO" id="GO:0047804">
    <property type="term" value="F:cysteine-S-conjugate beta-lyase activity"/>
    <property type="evidence" value="ECO:0007669"/>
    <property type="project" value="UniProtKB-EC"/>
</dbReference>
<dbReference type="Pfam" id="PF01053">
    <property type="entry name" value="Cys_Met_Meta_PP"/>
    <property type="match status" value="1"/>
</dbReference>
<dbReference type="RefSeq" id="WP_115936775.1">
    <property type="nucleotide sequence ID" value="NZ_QRDW01000004.1"/>
</dbReference>
<dbReference type="PROSITE" id="PS00868">
    <property type="entry name" value="CYS_MET_METAB_PP"/>
    <property type="match status" value="1"/>
</dbReference>
<dbReference type="InterPro" id="IPR054542">
    <property type="entry name" value="Cys_met_metab_PP"/>
</dbReference>
<dbReference type="InterPro" id="IPR015422">
    <property type="entry name" value="PyrdxlP-dep_Trfase_small"/>
</dbReference>
<dbReference type="AlphaFoldDB" id="A0A3D9HNB6"/>
<gene>
    <name evidence="10" type="ORF">DFP90_104268</name>
</gene>
<protein>
    <submittedName>
        <fullName evidence="10">Cystathionine beta-lyase</fullName>
    </submittedName>
</protein>
<dbReference type="EMBL" id="QRDW01000004">
    <property type="protein sequence ID" value="RED50992.1"/>
    <property type="molecule type" value="Genomic_DNA"/>
</dbReference>
<evidence type="ECO:0000256" key="6">
    <source>
        <dbReference type="ARBA" id="ARBA00047517"/>
    </source>
</evidence>
<dbReference type="FunFam" id="3.40.640.10:FF:000046">
    <property type="entry name" value="Cystathionine gamma-lyase"/>
    <property type="match status" value="1"/>
</dbReference>
<accession>A0A3D9HNB6</accession>
<comment type="similarity">
    <text evidence="2 9">Belongs to the trans-sulfuration enzymes family.</text>
</comment>
<dbReference type="NCBIfam" id="TIGR01324">
    <property type="entry name" value="cysta_beta_ly_B"/>
    <property type="match status" value="1"/>
</dbReference>
<dbReference type="InterPro" id="IPR015421">
    <property type="entry name" value="PyrdxlP-dep_Trfase_major"/>
</dbReference>
<dbReference type="InterPro" id="IPR000277">
    <property type="entry name" value="Cys/Met-Metab_PyrdxlP-dep_enz"/>
</dbReference>
<sequence length="386" mass="42280">MKDDSLLAHAGRHPFKNKGVVNPPVYHASTILFPTLDSFHGRDPKVKVTYGRKGTPTSHALEDAVCALEGGAGTVTASSGLGAVTTAIQACTKAGDHVLITDSVYAPTRLYMDKMLARFGVTVEYYEPTIGADIEKYIKPETAMIFMEAPGSWTFEMQDVPAIVSVAKKHEILTIIDNTWSAGYFFKPLSLGVDISVQAATKYIVGHSDAMMGVITCNEATLPRVREAAWLLGMCAGPDDLYLAQRGLRSMGTRLRQHHENGVKLANWLKNRPEVTRVMHPALPDDPGHEIWKRDFTGACGLFGFVMNEVPEKALAAMLEGLHFFGMGYSWGGFESLLIPVNPNSVRTAAKWDGEGQTMRMHVGLEDVEDLILDLEAGFERLKQAL</sequence>
<evidence type="ECO:0000256" key="2">
    <source>
        <dbReference type="ARBA" id="ARBA00009077"/>
    </source>
</evidence>
<keyword evidence="3 8" id="KW-0663">Pyridoxal phosphate</keyword>
<feature type="modified residue" description="N6-(pyridoxal phosphate)lysine" evidence="8">
    <location>
        <position position="202"/>
    </location>
</feature>
<dbReference type="InterPro" id="IPR015424">
    <property type="entry name" value="PyrdxlP-dep_Trfase"/>
</dbReference>
<evidence type="ECO:0000256" key="5">
    <source>
        <dbReference type="ARBA" id="ARBA00046315"/>
    </source>
</evidence>
<keyword evidence="4 10" id="KW-0456">Lyase</keyword>
<evidence type="ECO:0000256" key="7">
    <source>
        <dbReference type="ARBA" id="ARBA00047625"/>
    </source>
</evidence>
<comment type="catalytic activity">
    <reaction evidence="6">
        <text>L,L-cystathionine + H2O = L-homocysteine + pyruvate + NH4(+)</text>
        <dbReference type="Rhea" id="RHEA:13965"/>
        <dbReference type="ChEBI" id="CHEBI:15361"/>
        <dbReference type="ChEBI" id="CHEBI:15377"/>
        <dbReference type="ChEBI" id="CHEBI:28938"/>
        <dbReference type="ChEBI" id="CHEBI:58161"/>
        <dbReference type="ChEBI" id="CHEBI:58199"/>
    </reaction>
</comment>
<evidence type="ECO:0000256" key="9">
    <source>
        <dbReference type="RuleBase" id="RU362118"/>
    </source>
</evidence>
<reference evidence="10 11" key="1">
    <citation type="submission" date="2018-07" db="EMBL/GenBank/DDBJ databases">
        <title>Genomic Encyclopedia of Type Strains, Phase III (KMG-III): the genomes of soil and plant-associated and newly described type strains.</title>
        <authorList>
            <person name="Whitman W."/>
        </authorList>
    </citation>
    <scope>NUCLEOTIDE SEQUENCE [LARGE SCALE GENOMIC DNA]</scope>
    <source>
        <strain evidence="10 11">CECT 8488</strain>
    </source>
</reference>